<proteinExistence type="predicted"/>
<protein>
    <submittedName>
        <fullName evidence="1">Uncharacterized protein</fullName>
    </submittedName>
</protein>
<evidence type="ECO:0000313" key="2">
    <source>
        <dbReference type="Proteomes" id="UP001519332"/>
    </source>
</evidence>
<comment type="caution">
    <text evidence="1">The sequence shown here is derived from an EMBL/GenBank/DDBJ whole genome shotgun (WGS) entry which is preliminary data.</text>
</comment>
<keyword evidence="2" id="KW-1185">Reference proteome</keyword>
<dbReference type="RefSeq" id="WP_209642389.1">
    <property type="nucleotide sequence ID" value="NZ_JAGINW010000001.1"/>
</dbReference>
<dbReference type="Proteomes" id="UP001519332">
    <property type="component" value="Unassembled WGS sequence"/>
</dbReference>
<reference evidence="1 2" key="1">
    <citation type="submission" date="2021-03" db="EMBL/GenBank/DDBJ databases">
        <title>Sequencing the genomes of 1000 actinobacteria strains.</title>
        <authorList>
            <person name="Klenk H.-P."/>
        </authorList>
    </citation>
    <scope>NUCLEOTIDE SEQUENCE [LARGE SCALE GENOMIC DNA]</scope>
    <source>
        <strain evidence="1 2">DSM 46670</strain>
    </source>
</reference>
<organism evidence="1 2">
    <name type="scientific">Kibdelosporangium banguiense</name>
    <dbReference type="NCBI Taxonomy" id="1365924"/>
    <lineage>
        <taxon>Bacteria</taxon>
        <taxon>Bacillati</taxon>
        <taxon>Actinomycetota</taxon>
        <taxon>Actinomycetes</taxon>
        <taxon>Pseudonocardiales</taxon>
        <taxon>Pseudonocardiaceae</taxon>
        <taxon>Kibdelosporangium</taxon>
    </lineage>
</organism>
<accession>A0ABS4TMN8</accession>
<sequence length="100" mass="11136">MYAQLTYFNPRTPAEVAADEFAARERIVPLMHDFDVRAYVLRRDDGSQVIVTLADSEQILLDAQKAIINSKLLPGEDPALLAGADRVEIYPVVAMYPEGE</sequence>
<name>A0ABS4TMN8_9PSEU</name>
<evidence type="ECO:0000313" key="1">
    <source>
        <dbReference type="EMBL" id="MBP2325151.1"/>
    </source>
</evidence>
<gene>
    <name evidence="1" type="ORF">JOF56_005536</name>
</gene>
<dbReference type="EMBL" id="JAGINW010000001">
    <property type="protein sequence ID" value="MBP2325151.1"/>
    <property type="molecule type" value="Genomic_DNA"/>
</dbReference>